<evidence type="ECO:0000313" key="4">
    <source>
        <dbReference type="WBParaSite" id="SCUD_0000960701-mRNA-1"/>
    </source>
</evidence>
<dbReference type="AlphaFoldDB" id="A0A183K3N9"/>
<reference evidence="2 3" key="2">
    <citation type="submission" date="2018-11" db="EMBL/GenBank/DDBJ databases">
        <authorList>
            <consortium name="Pathogen Informatics"/>
        </authorList>
    </citation>
    <scope>NUCLEOTIDE SEQUENCE [LARGE SCALE GENOMIC DNA]</scope>
    <source>
        <strain evidence="2">Dakar</strain>
        <strain evidence="3">Dakar, Senegal</strain>
    </source>
</reference>
<evidence type="ECO:0000313" key="3">
    <source>
        <dbReference type="Proteomes" id="UP000279833"/>
    </source>
</evidence>
<gene>
    <name evidence="2" type="ORF">SCUD_LOCUS9607</name>
</gene>
<organism evidence="4">
    <name type="scientific">Schistosoma curassoni</name>
    <dbReference type="NCBI Taxonomy" id="6186"/>
    <lineage>
        <taxon>Eukaryota</taxon>
        <taxon>Metazoa</taxon>
        <taxon>Spiralia</taxon>
        <taxon>Lophotrochozoa</taxon>
        <taxon>Platyhelminthes</taxon>
        <taxon>Trematoda</taxon>
        <taxon>Digenea</taxon>
        <taxon>Strigeidida</taxon>
        <taxon>Schistosomatoidea</taxon>
        <taxon>Schistosomatidae</taxon>
        <taxon>Schistosoma</taxon>
    </lineage>
</organism>
<feature type="region of interest" description="Disordered" evidence="1">
    <location>
        <begin position="46"/>
        <end position="71"/>
    </location>
</feature>
<feature type="compositionally biased region" description="Polar residues" evidence="1">
    <location>
        <begin position="46"/>
        <end position="58"/>
    </location>
</feature>
<accession>A0A183K3N9</accession>
<evidence type="ECO:0000313" key="2">
    <source>
        <dbReference type="EMBL" id="VDP36295.1"/>
    </source>
</evidence>
<sequence length="71" mass="8166">MDSIIDEQEGSDADVKSRIGKATTAFLQSRNLWNLKQLPTSISQNLQYERQESSTVRSSKVENHYSHRQKV</sequence>
<reference evidence="4" key="1">
    <citation type="submission" date="2016-06" db="UniProtKB">
        <authorList>
            <consortium name="WormBaseParasite"/>
        </authorList>
    </citation>
    <scope>IDENTIFICATION</scope>
</reference>
<dbReference type="EMBL" id="UZAK01033322">
    <property type="protein sequence ID" value="VDP36295.1"/>
    <property type="molecule type" value="Genomic_DNA"/>
</dbReference>
<evidence type="ECO:0000256" key="1">
    <source>
        <dbReference type="SAM" id="MobiDB-lite"/>
    </source>
</evidence>
<dbReference type="Proteomes" id="UP000279833">
    <property type="component" value="Unassembled WGS sequence"/>
</dbReference>
<keyword evidence="3" id="KW-1185">Reference proteome</keyword>
<proteinExistence type="predicted"/>
<protein>
    <submittedName>
        <fullName evidence="4">Ovule protein</fullName>
    </submittedName>
</protein>
<name>A0A183K3N9_9TREM</name>
<dbReference type="WBParaSite" id="SCUD_0000960701-mRNA-1">
    <property type="protein sequence ID" value="SCUD_0000960701-mRNA-1"/>
    <property type="gene ID" value="SCUD_0000960701"/>
</dbReference>